<comment type="caution">
    <text evidence="2">The sequence shown here is derived from an EMBL/GenBank/DDBJ whole genome shotgun (WGS) entry which is preliminary data.</text>
</comment>
<dbReference type="AlphaFoldDB" id="A0A418WCQ5"/>
<evidence type="ECO:0008006" key="4">
    <source>
        <dbReference type="Google" id="ProtNLM"/>
    </source>
</evidence>
<keyword evidence="3" id="KW-1185">Reference proteome</keyword>
<dbReference type="Proteomes" id="UP000284605">
    <property type="component" value="Unassembled WGS sequence"/>
</dbReference>
<dbReference type="OrthoDB" id="7360198at2"/>
<gene>
    <name evidence="2" type="ORF">D3874_12870</name>
</gene>
<protein>
    <recommendedName>
        <fullName evidence="4">DUF995 domain-containing protein</fullName>
    </recommendedName>
</protein>
<accession>A0A418WCQ5</accession>
<dbReference type="RefSeq" id="WP_147385648.1">
    <property type="nucleotide sequence ID" value="NZ_QYUK01000011.1"/>
</dbReference>
<feature type="signal peptide" evidence="1">
    <location>
        <begin position="1"/>
        <end position="22"/>
    </location>
</feature>
<sequence length="163" mass="18015">MGASVWPLAATLALLAACPALAAEPPKRGTPLTGAEIRQLFDNNTVDSVVGVYDSTARGFHHPDGELDIYGSVRYFDHDKQRMDTYERTDTGDWWVEGDLYCIHPHKIAFGFTDCLEVRRDGDELLFYFTQCTLKSSDYCAKGRLGGRGNVLPGDQVIPALTN</sequence>
<keyword evidence="1" id="KW-0732">Signal</keyword>
<proteinExistence type="predicted"/>
<dbReference type="EMBL" id="QYUK01000011">
    <property type="protein sequence ID" value="RJF87805.1"/>
    <property type="molecule type" value="Genomic_DNA"/>
</dbReference>
<evidence type="ECO:0000256" key="1">
    <source>
        <dbReference type="SAM" id="SignalP"/>
    </source>
</evidence>
<reference evidence="2 3" key="1">
    <citation type="submission" date="2018-09" db="EMBL/GenBank/DDBJ databases">
        <authorList>
            <person name="Zhu H."/>
        </authorList>
    </citation>
    <scope>NUCLEOTIDE SEQUENCE [LARGE SCALE GENOMIC DNA]</scope>
    <source>
        <strain evidence="2 3">K1W22B-8</strain>
    </source>
</reference>
<evidence type="ECO:0000313" key="2">
    <source>
        <dbReference type="EMBL" id="RJF87805.1"/>
    </source>
</evidence>
<name>A0A418WCQ5_9PROT</name>
<evidence type="ECO:0000313" key="3">
    <source>
        <dbReference type="Proteomes" id="UP000284605"/>
    </source>
</evidence>
<feature type="chain" id="PRO_5019408276" description="DUF995 domain-containing protein" evidence="1">
    <location>
        <begin position="23"/>
        <end position="163"/>
    </location>
</feature>
<organism evidence="2 3">
    <name type="scientific">Oleomonas cavernae</name>
    <dbReference type="NCBI Taxonomy" id="2320859"/>
    <lineage>
        <taxon>Bacteria</taxon>
        <taxon>Pseudomonadati</taxon>
        <taxon>Pseudomonadota</taxon>
        <taxon>Alphaproteobacteria</taxon>
        <taxon>Acetobacterales</taxon>
        <taxon>Acetobacteraceae</taxon>
        <taxon>Oleomonas</taxon>
    </lineage>
</organism>